<dbReference type="SUPFAM" id="SSF56059">
    <property type="entry name" value="Glutathione synthetase ATP-binding domain-like"/>
    <property type="match status" value="1"/>
</dbReference>
<feature type="non-terminal residue" evidence="7">
    <location>
        <position position="490"/>
    </location>
</feature>
<proteinExistence type="predicted"/>
<sequence>MAVDHIVIVEALTGGTGLRLVEAATRRAARVTFLTRDKTRYLHDPLRDLLEPGGVETRVGDTRSVRELAALFEALRAEGEFALIAPDEECLLPAATAAEELGIPFLPAASVRLIQDKHAFRLACEAGGVPTPRGTAAADVEAAVAAAEAIGYPVVLKPSLGTGSHGVVSAADEEEVRWHFTEVLAEADGLGGVPLVEEFLTGAVVSAEVLYAGGVPRVLGIDERVVGELPYFMELAVRSPGGLSAGADADEGAGARERVERVCGDLVRVTGYGDGPARVEFVLTAYGPKVVGFTPGFAGCDRDGFDCVVASYLGEAVHVPEPVLVPVGAGGVPLRGALSPTRPFPTRGSAPDPGPQTPDGLIGCPGLGVQVPGPGSQVSDGLSCCPGPGVQALEGLGCCPGLGSQALDGLIGCLSPGSQVPAGLIGCPDPGSQAPDGRLSRPVPGGKAALGAAESRPWAGRIQPGRRLRPPRGSAAGGSGDLPGFGKGRG</sequence>
<evidence type="ECO:0000256" key="4">
    <source>
        <dbReference type="PROSITE-ProRule" id="PRU00409"/>
    </source>
</evidence>
<dbReference type="PANTHER" id="PTHR43585:SF2">
    <property type="entry name" value="ATP-GRASP ENZYME FSQD"/>
    <property type="match status" value="1"/>
</dbReference>
<keyword evidence="8" id="KW-1185">Reference proteome</keyword>
<feature type="region of interest" description="Disordered" evidence="5">
    <location>
        <begin position="340"/>
        <end position="366"/>
    </location>
</feature>
<keyword evidence="2 4" id="KW-0547">Nucleotide-binding</keyword>
<dbReference type="Gene3D" id="3.30.470.20">
    <property type="entry name" value="ATP-grasp fold, B domain"/>
    <property type="match status" value="1"/>
</dbReference>
<dbReference type="Gene3D" id="3.30.1490.20">
    <property type="entry name" value="ATP-grasp fold, A domain"/>
    <property type="match status" value="1"/>
</dbReference>
<dbReference type="AlphaFoldDB" id="A0A2A2D6S0"/>
<evidence type="ECO:0000256" key="5">
    <source>
        <dbReference type="SAM" id="MobiDB-lite"/>
    </source>
</evidence>
<comment type="caution">
    <text evidence="7">The sequence shown here is derived from an EMBL/GenBank/DDBJ whole genome shotgun (WGS) entry which is preliminary data.</text>
</comment>
<dbReference type="GO" id="GO:0016874">
    <property type="term" value="F:ligase activity"/>
    <property type="evidence" value="ECO:0007669"/>
    <property type="project" value="UniProtKB-KW"/>
</dbReference>
<keyword evidence="3 4" id="KW-0067">ATP-binding</keyword>
<evidence type="ECO:0000256" key="3">
    <source>
        <dbReference type="ARBA" id="ARBA00022840"/>
    </source>
</evidence>
<evidence type="ECO:0000259" key="6">
    <source>
        <dbReference type="PROSITE" id="PS50975"/>
    </source>
</evidence>
<dbReference type="PANTHER" id="PTHR43585">
    <property type="entry name" value="FUMIPYRROLE BIOSYNTHESIS PROTEIN C"/>
    <property type="match status" value="1"/>
</dbReference>
<organism evidence="7 8">
    <name type="scientific">Streptomyces albireticuli</name>
    <dbReference type="NCBI Taxonomy" id="1940"/>
    <lineage>
        <taxon>Bacteria</taxon>
        <taxon>Bacillati</taxon>
        <taxon>Actinomycetota</taxon>
        <taxon>Actinomycetes</taxon>
        <taxon>Kitasatosporales</taxon>
        <taxon>Streptomycetaceae</taxon>
        <taxon>Streptomyces</taxon>
    </lineage>
</organism>
<dbReference type="Pfam" id="PF02786">
    <property type="entry name" value="CPSase_L_D2"/>
    <property type="match status" value="1"/>
</dbReference>
<feature type="domain" description="ATP-grasp" evidence="6">
    <location>
        <begin position="121"/>
        <end position="324"/>
    </location>
</feature>
<dbReference type="InterPro" id="IPR011761">
    <property type="entry name" value="ATP-grasp"/>
</dbReference>
<dbReference type="Gene3D" id="3.40.50.20">
    <property type="match status" value="1"/>
</dbReference>
<feature type="region of interest" description="Disordered" evidence="5">
    <location>
        <begin position="427"/>
        <end position="490"/>
    </location>
</feature>
<feature type="compositionally biased region" description="Gly residues" evidence="5">
    <location>
        <begin position="475"/>
        <end position="490"/>
    </location>
</feature>
<dbReference type="GO" id="GO:0046872">
    <property type="term" value="F:metal ion binding"/>
    <property type="evidence" value="ECO:0007669"/>
    <property type="project" value="InterPro"/>
</dbReference>
<reference evidence="7 8" key="1">
    <citation type="submission" date="2017-08" db="EMBL/GenBank/DDBJ databases">
        <title>Genome sequence of Streptomyces albireticuli NRRL B-1670.</title>
        <authorList>
            <person name="Graham D.E."/>
            <person name="Mahan K.M."/>
            <person name="Klingeman D.M."/>
            <person name="Hettich R.L."/>
            <person name="Parry R.J."/>
            <person name="Spain J.C."/>
        </authorList>
    </citation>
    <scope>NUCLEOTIDE SEQUENCE [LARGE SCALE GENOMIC DNA]</scope>
    <source>
        <strain evidence="7 8">NRRL B-1670</strain>
    </source>
</reference>
<dbReference type="RefSeq" id="WP_095582324.1">
    <property type="nucleotide sequence ID" value="NZ_NSJV01000390.1"/>
</dbReference>
<dbReference type="GO" id="GO:0005524">
    <property type="term" value="F:ATP binding"/>
    <property type="evidence" value="ECO:0007669"/>
    <property type="project" value="UniProtKB-UniRule"/>
</dbReference>
<dbReference type="EMBL" id="NSJV01000390">
    <property type="protein sequence ID" value="PAU47214.1"/>
    <property type="molecule type" value="Genomic_DNA"/>
</dbReference>
<dbReference type="PROSITE" id="PS50975">
    <property type="entry name" value="ATP_GRASP"/>
    <property type="match status" value="1"/>
</dbReference>
<dbReference type="InterPro" id="IPR005479">
    <property type="entry name" value="CPAse_ATP-bd"/>
</dbReference>
<evidence type="ECO:0000256" key="2">
    <source>
        <dbReference type="ARBA" id="ARBA00022741"/>
    </source>
</evidence>
<evidence type="ECO:0000313" key="7">
    <source>
        <dbReference type="EMBL" id="PAU47214.1"/>
    </source>
</evidence>
<keyword evidence="1" id="KW-0436">Ligase</keyword>
<dbReference type="InterPro" id="IPR052032">
    <property type="entry name" value="ATP-dep_AA_Ligase"/>
</dbReference>
<dbReference type="InterPro" id="IPR013815">
    <property type="entry name" value="ATP_grasp_subdomain_1"/>
</dbReference>
<protein>
    <recommendedName>
        <fullName evidence="6">ATP-grasp domain-containing protein</fullName>
    </recommendedName>
</protein>
<accession>A0A2A2D6S0</accession>
<evidence type="ECO:0000313" key="8">
    <source>
        <dbReference type="Proteomes" id="UP000218944"/>
    </source>
</evidence>
<evidence type="ECO:0000256" key="1">
    <source>
        <dbReference type="ARBA" id="ARBA00022598"/>
    </source>
</evidence>
<dbReference type="Proteomes" id="UP000218944">
    <property type="component" value="Unassembled WGS sequence"/>
</dbReference>
<gene>
    <name evidence="7" type="ORF">CK936_19955</name>
</gene>
<name>A0A2A2D6S0_9ACTN</name>